<organism evidence="4 5">
    <name type="scientific">Roseiconus lacunae</name>
    <dbReference type="NCBI Taxonomy" id="2605694"/>
    <lineage>
        <taxon>Bacteria</taxon>
        <taxon>Pseudomonadati</taxon>
        <taxon>Planctomycetota</taxon>
        <taxon>Planctomycetia</taxon>
        <taxon>Pirellulales</taxon>
        <taxon>Pirellulaceae</taxon>
        <taxon>Roseiconus</taxon>
    </lineage>
</organism>
<keyword evidence="5" id="KW-1185">Reference proteome</keyword>
<dbReference type="Pfam" id="PF00685">
    <property type="entry name" value="Sulfotransfer_1"/>
    <property type="match status" value="1"/>
</dbReference>
<evidence type="ECO:0000313" key="4">
    <source>
        <dbReference type="EMBL" id="MDM4019308.1"/>
    </source>
</evidence>
<dbReference type="EC" id="2.8.2.-" evidence="4"/>
<dbReference type="InterPro" id="IPR027417">
    <property type="entry name" value="P-loop_NTPase"/>
</dbReference>
<reference evidence="4 5" key="1">
    <citation type="submission" date="2023-06" db="EMBL/GenBank/DDBJ databases">
        <title>Roseiconus lacunae JC819 isolated from Gulf of Mannar region, Tamil Nadu.</title>
        <authorList>
            <person name="Pk S."/>
            <person name="Ch S."/>
            <person name="Ch V.R."/>
        </authorList>
    </citation>
    <scope>NUCLEOTIDE SEQUENCE [LARGE SCALE GENOMIC DNA]</scope>
    <source>
        <strain evidence="4 5">JC819</strain>
    </source>
</reference>
<evidence type="ECO:0000259" key="3">
    <source>
        <dbReference type="Pfam" id="PF00685"/>
    </source>
</evidence>
<name>A0ABT7PS26_9BACT</name>
<dbReference type="PANTHER" id="PTHR10605">
    <property type="entry name" value="HEPARAN SULFATE SULFOTRANSFERASE"/>
    <property type="match status" value="1"/>
</dbReference>
<evidence type="ECO:0000256" key="1">
    <source>
        <dbReference type="ARBA" id="ARBA00022679"/>
    </source>
</evidence>
<dbReference type="PANTHER" id="PTHR10605:SF56">
    <property type="entry name" value="BIFUNCTIONAL HEPARAN SULFATE N-DEACETYLASE_N-SULFOTRANSFERASE"/>
    <property type="match status" value="1"/>
</dbReference>
<keyword evidence="1 4" id="KW-0808">Transferase</keyword>
<dbReference type="Proteomes" id="UP001239462">
    <property type="component" value="Unassembled WGS sequence"/>
</dbReference>
<evidence type="ECO:0000313" key="5">
    <source>
        <dbReference type="Proteomes" id="UP001239462"/>
    </source>
</evidence>
<dbReference type="SUPFAM" id="SSF52540">
    <property type="entry name" value="P-loop containing nucleoside triphosphate hydrolases"/>
    <property type="match status" value="1"/>
</dbReference>
<dbReference type="RefSeq" id="WP_230777769.1">
    <property type="nucleotide sequence ID" value="NZ_JAJMQV010000170.1"/>
</dbReference>
<gene>
    <name evidence="4" type="ORF">QTN89_27890</name>
</gene>
<sequence length="276" mass="32032">MKRKCWKASSEVCKKQNMVLNPHHVFIAGAQKCGTSTLFNWLRGHPSLCTAVKREYQGSVKELHFFAGNNWRRGFDWYAAQYLQPELRCIDATPLYLSSSKAPPRIARVFPGAKIIVTLRDPVARAMSQFNHYCQDLPDSENWDWRCPGAGFSENINEELRSPFPDWQGLLGRGKYAEQLRYWHQFLPSHRMLILVMEEWSANCDQAYKDILDFLELDFVPRDSLDAAHRRTYQSNIKCDDSARRLADYFAPANREFYELIGREVPAWEKSCLPGS</sequence>
<dbReference type="GO" id="GO:0016740">
    <property type="term" value="F:transferase activity"/>
    <property type="evidence" value="ECO:0007669"/>
    <property type="project" value="UniProtKB-KW"/>
</dbReference>
<comment type="caution">
    <text evidence="4">The sequence shown here is derived from an EMBL/GenBank/DDBJ whole genome shotgun (WGS) entry which is preliminary data.</text>
</comment>
<dbReference type="EMBL" id="JASZZN010000036">
    <property type="protein sequence ID" value="MDM4019308.1"/>
    <property type="molecule type" value="Genomic_DNA"/>
</dbReference>
<feature type="domain" description="Sulfotransferase" evidence="3">
    <location>
        <begin position="23"/>
        <end position="240"/>
    </location>
</feature>
<proteinExistence type="predicted"/>
<dbReference type="InterPro" id="IPR000863">
    <property type="entry name" value="Sulfotransferase_dom"/>
</dbReference>
<dbReference type="Gene3D" id="3.40.50.300">
    <property type="entry name" value="P-loop containing nucleotide triphosphate hydrolases"/>
    <property type="match status" value="1"/>
</dbReference>
<keyword evidence="2" id="KW-0325">Glycoprotein</keyword>
<evidence type="ECO:0000256" key="2">
    <source>
        <dbReference type="ARBA" id="ARBA00023180"/>
    </source>
</evidence>
<protein>
    <submittedName>
        <fullName evidence="4">Sulfotransferase</fullName>
        <ecNumber evidence="4">2.8.2.-</ecNumber>
    </submittedName>
</protein>
<accession>A0ABT7PS26</accession>
<dbReference type="InterPro" id="IPR037359">
    <property type="entry name" value="NST/OST"/>
</dbReference>